<keyword evidence="5 7" id="KW-0472">Membrane</keyword>
<feature type="transmembrane region" description="Helical" evidence="7">
    <location>
        <begin position="120"/>
        <end position="140"/>
    </location>
</feature>
<dbReference type="GO" id="GO:0017004">
    <property type="term" value="P:cytochrome complex assembly"/>
    <property type="evidence" value="ECO:0007669"/>
    <property type="project" value="UniProtKB-KW"/>
</dbReference>
<evidence type="ECO:0000256" key="7">
    <source>
        <dbReference type="SAM" id="Phobius"/>
    </source>
</evidence>
<feature type="transmembrane region" description="Helical" evidence="7">
    <location>
        <begin position="491"/>
        <end position="509"/>
    </location>
</feature>
<comment type="subcellular location">
    <subcellularLocation>
        <location evidence="1">Membrane</location>
        <topology evidence="1">Multi-pass membrane protein</topology>
    </subcellularLocation>
</comment>
<organism evidence="9 10">
    <name type="scientific">Actinocatenispora comari</name>
    <dbReference type="NCBI Taxonomy" id="2807577"/>
    <lineage>
        <taxon>Bacteria</taxon>
        <taxon>Bacillati</taxon>
        <taxon>Actinomycetota</taxon>
        <taxon>Actinomycetes</taxon>
        <taxon>Micromonosporales</taxon>
        <taxon>Micromonosporaceae</taxon>
        <taxon>Actinocatenispora</taxon>
    </lineage>
</organism>
<dbReference type="Pfam" id="PF05140">
    <property type="entry name" value="ResB"/>
    <property type="match status" value="1"/>
</dbReference>
<feature type="region of interest" description="Disordered" evidence="6">
    <location>
        <begin position="553"/>
        <end position="619"/>
    </location>
</feature>
<dbReference type="InterPro" id="IPR023494">
    <property type="entry name" value="Cyt_c_bgen_Ccs1/CcsB/ResB"/>
</dbReference>
<sequence length="619" mass="66776">MATTEETETRVEEKNRAPEQLAEAGREDENALSSRPAADSARRVAGHGVLATARRWWRQLTSMRTALLLLFLLAVAAAPGSLLPQYNLNSDKVDTYYQQHPTLAPILDKAGMFDVFSSPWFAAIYLLLFVSLVGCLTPRIRVHVRALRRTPPDAPRQLSRLRVHREFGVESEPEQAAKLAQKKLRGARFRSALRRHDDGSVTVSAEKGFLRETGNLLFHFSLVAVLVGVAYGAGYGWHGGRLIMQGADNGFCNTLQQYDEYSLGSRIKGSDLPPFCLTMTGFHASFQANGQPLHYSADMTYEVPGQGGSHKYNLSVNHPLRINGASVYLVGNGYSPVIRYTDRYGRTQTTTSPFIPQDGNFTSNGVALFPDANVDPKTGKRNVDLQMAFQGVFFPTTAKQGGQASTYPGLRDPGLMLFAYRGNTGTDAGIPHSVYTLDQSQIDNGQLKEVGKPRLLRPGQSWTLDDGTKVEFVGVKRWATLQIRRDPASRIMLIAGIAMLAGLLGSLSIRRRRVWFRFTPDGAGSAVSAGGLARNEYSGFADEFDRLVAAAGGPSRTRGAADDAVDPPGGADGAARTTAADGAAQTRTGADGAAQGHPGTDGTAQAETSAEGAQARGKD</sequence>
<evidence type="ECO:0000256" key="1">
    <source>
        <dbReference type="ARBA" id="ARBA00004141"/>
    </source>
</evidence>
<evidence type="ECO:0000256" key="6">
    <source>
        <dbReference type="SAM" id="MobiDB-lite"/>
    </source>
</evidence>
<evidence type="ECO:0000256" key="3">
    <source>
        <dbReference type="ARBA" id="ARBA00022748"/>
    </source>
</evidence>
<keyword evidence="3" id="KW-0201">Cytochrome c-type biogenesis</keyword>
<feature type="transmembrane region" description="Helical" evidence="7">
    <location>
        <begin position="65"/>
        <end position="83"/>
    </location>
</feature>
<keyword evidence="10" id="KW-1185">Reference proteome</keyword>
<dbReference type="GO" id="GO:0016020">
    <property type="term" value="C:membrane"/>
    <property type="evidence" value="ECO:0007669"/>
    <property type="project" value="UniProtKB-SubCell"/>
</dbReference>
<reference evidence="10" key="1">
    <citation type="journal article" date="2021" name="Int. J. Syst. Evol. Microbiol.">
        <title>Actinocatenispora comari sp. nov., an endophytic actinomycete isolated from aerial parts of Comarum salesowianum.</title>
        <authorList>
            <person name="Oyunbileg N."/>
            <person name="Iizaka Y."/>
            <person name="Hamada M."/>
            <person name="Davaapurev B.O."/>
            <person name="Fukumoto A."/>
            <person name="Tsetseg B."/>
            <person name="Kato F."/>
            <person name="Tamura T."/>
            <person name="Batkhuu J."/>
            <person name="Anzai Y."/>
        </authorList>
    </citation>
    <scope>NUCLEOTIDE SEQUENCE [LARGE SCALE GENOMIC DNA]</scope>
    <source>
        <strain evidence="10">NUM-2625</strain>
    </source>
</reference>
<dbReference type="AlphaFoldDB" id="A0A8J4ENA0"/>
<feature type="compositionally biased region" description="Basic and acidic residues" evidence="6">
    <location>
        <begin position="7"/>
        <end position="17"/>
    </location>
</feature>
<dbReference type="PANTHER" id="PTHR31566">
    <property type="entry name" value="CYTOCHROME C BIOGENESIS PROTEIN CCS1, CHLOROPLASTIC"/>
    <property type="match status" value="1"/>
</dbReference>
<dbReference type="Proteomes" id="UP000614996">
    <property type="component" value="Unassembled WGS sequence"/>
</dbReference>
<evidence type="ECO:0000256" key="4">
    <source>
        <dbReference type="ARBA" id="ARBA00022989"/>
    </source>
</evidence>
<dbReference type="EMBL" id="BOPO01000116">
    <property type="protein sequence ID" value="GIL30396.1"/>
    <property type="molecule type" value="Genomic_DNA"/>
</dbReference>
<dbReference type="PANTHER" id="PTHR31566:SF0">
    <property type="entry name" value="CYTOCHROME C BIOGENESIS PROTEIN CCS1, CHLOROPLASTIC"/>
    <property type="match status" value="1"/>
</dbReference>
<dbReference type="RefSeq" id="WP_207128039.1">
    <property type="nucleotide sequence ID" value="NZ_BOPO01000116.1"/>
</dbReference>
<evidence type="ECO:0000259" key="8">
    <source>
        <dbReference type="Pfam" id="PF05140"/>
    </source>
</evidence>
<gene>
    <name evidence="9" type="ORF">NUM_56500</name>
</gene>
<comment type="caution">
    <text evidence="9">The sequence shown here is derived from an EMBL/GenBank/DDBJ whole genome shotgun (WGS) entry which is preliminary data.</text>
</comment>
<feature type="domain" description="ResB-like" evidence="8">
    <location>
        <begin position="63"/>
        <end position="545"/>
    </location>
</feature>
<evidence type="ECO:0000313" key="9">
    <source>
        <dbReference type="EMBL" id="GIL30396.1"/>
    </source>
</evidence>
<evidence type="ECO:0000256" key="2">
    <source>
        <dbReference type="ARBA" id="ARBA00022692"/>
    </source>
</evidence>
<accession>A0A8J4ENA0</accession>
<feature type="region of interest" description="Disordered" evidence="6">
    <location>
        <begin position="1"/>
        <end position="39"/>
    </location>
</feature>
<dbReference type="InterPro" id="IPR007816">
    <property type="entry name" value="ResB-like_domain"/>
</dbReference>
<proteinExistence type="predicted"/>
<keyword evidence="2 7" id="KW-0812">Transmembrane</keyword>
<name>A0A8J4ENA0_9ACTN</name>
<evidence type="ECO:0000256" key="5">
    <source>
        <dbReference type="ARBA" id="ARBA00023136"/>
    </source>
</evidence>
<feature type="compositionally biased region" description="Low complexity" evidence="6">
    <location>
        <begin position="566"/>
        <end position="596"/>
    </location>
</feature>
<evidence type="ECO:0000313" key="10">
    <source>
        <dbReference type="Proteomes" id="UP000614996"/>
    </source>
</evidence>
<feature type="transmembrane region" description="Helical" evidence="7">
    <location>
        <begin position="216"/>
        <end position="237"/>
    </location>
</feature>
<protein>
    <submittedName>
        <fullName evidence="9">Cytochrome c biogenesis protein</fullName>
    </submittedName>
</protein>
<keyword evidence="4 7" id="KW-1133">Transmembrane helix</keyword>